<evidence type="ECO:0000313" key="7">
    <source>
        <dbReference type="Proteomes" id="UP000305881"/>
    </source>
</evidence>
<reference evidence="7" key="1">
    <citation type="journal article" date="2019" name="J. Bacteriol.">
        <title>A Mutagenic Screen Identifies a TonB-Dependent Receptor Required for the Lanthanide Metal Switch in the Type I Methanotroph 'Methylotuvimicrobium buryatense' 5GB1C.</title>
        <authorList>
            <person name="Groom J.D."/>
            <person name="Ford S.M."/>
            <person name="Pesesky M.W."/>
            <person name="Lidstrom M.E."/>
        </authorList>
    </citation>
    <scope>NUCLEOTIDE SEQUENCE [LARGE SCALE GENOMIC DNA]</scope>
    <source>
        <strain evidence="7">5GB1C</strain>
    </source>
</reference>
<evidence type="ECO:0000259" key="5">
    <source>
        <dbReference type="PROSITE" id="PS51007"/>
    </source>
</evidence>
<dbReference type="PROSITE" id="PS51007">
    <property type="entry name" value="CYTC"/>
    <property type="match status" value="1"/>
</dbReference>
<evidence type="ECO:0000313" key="6">
    <source>
        <dbReference type="EMBL" id="QCW84445.1"/>
    </source>
</evidence>
<name>A0A4V1IKC7_METBY</name>
<dbReference type="Pfam" id="PF13442">
    <property type="entry name" value="Cytochrome_CBB3"/>
    <property type="match status" value="1"/>
</dbReference>
<keyword evidence="7" id="KW-1185">Reference proteome</keyword>
<protein>
    <submittedName>
        <fullName evidence="6">Cytochrome c</fullName>
    </submittedName>
</protein>
<dbReference type="AlphaFoldDB" id="A0A4V1IKC7"/>
<dbReference type="GO" id="GO:0020037">
    <property type="term" value="F:heme binding"/>
    <property type="evidence" value="ECO:0007669"/>
    <property type="project" value="InterPro"/>
</dbReference>
<dbReference type="EMBL" id="CP035467">
    <property type="protein sequence ID" value="QCW84445.1"/>
    <property type="molecule type" value="Genomic_DNA"/>
</dbReference>
<keyword evidence="1 4" id="KW-0349">Heme</keyword>
<evidence type="ECO:0000256" key="2">
    <source>
        <dbReference type="ARBA" id="ARBA00022723"/>
    </source>
</evidence>
<dbReference type="OrthoDB" id="9811395at2"/>
<organism evidence="6 7">
    <name type="scientific">Methylotuvimicrobium buryatense</name>
    <name type="common">Methylomicrobium buryatense</name>
    <dbReference type="NCBI Taxonomy" id="95641"/>
    <lineage>
        <taxon>Bacteria</taxon>
        <taxon>Pseudomonadati</taxon>
        <taxon>Pseudomonadota</taxon>
        <taxon>Gammaproteobacteria</taxon>
        <taxon>Methylococcales</taxon>
        <taxon>Methylococcaceae</taxon>
        <taxon>Methylotuvimicrobium</taxon>
    </lineage>
</organism>
<gene>
    <name evidence="6" type="ORF">EQU24_21060</name>
</gene>
<keyword evidence="2 4" id="KW-0479">Metal-binding</keyword>
<dbReference type="InterPro" id="IPR036909">
    <property type="entry name" value="Cyt_c-like_dom_sf"/>
</dbReference>
<evidence type="ECO:0000256" key="4">
    <source>
        <dbReference type="PROSITE-ProRule" id="PRU00433"/>
    </source>
</evidence>
<evidence type="ECO:0000256" key="3">
    <source>
        <dbReference type="ARBA" id="ARBA00023004"/>
    </source>
</evidence>
<dbReference type="RefSeq" id="WP_017841664.1">
    <property type="nucleotide sequence ID" value="NZ_CP035467.1"/>
</dbReference>
<dbReference type="GO" id="GO:0009055">
    <property type="term" value="F:electron transfer activity"/>
    <property type="evidence" value="ECO:0007669"/>
    <property type="project" value="InterPro"/>
</dbReference>
<proteinExistence type="predicted"/>
<dbReference type="InterPro" id="IPR009056">
    <property type="entry name" value="Cyt_c-like_dom"/>
</dbReference>
<keyword evidence="3 4" id="KW-0408">Iron</keyword>
<dbReference type="GO" id="GO:0046872">
    <property type="term" value="F:metal ion binding"/>
    <property type="evidence" value="ECO:0007669"/>
    <property type="project" value="UniProtKB-KW"/>
</dbReference>
<dbReference type="KEGG" id="mbur:EQU24_21060"/>
<feature type="domain" description="Cytochrome c" evidence="5">
    <location>
        <begin position="23"/>
        <end position="97"/>
    </location>
</feature>
<dbReference type="Proteomes" id="UP000305881">
    <property type="component" value="Chromosome"/>
</dbReference>
<dbReference type="Gene3D" id="1.10.760.10">
    <property type="entry name" value="Cytochrome c-like domain"/>
    <property type="match status" value="1"/>
</dbReference>
<dbReference type="STRING" id="675511.GCA_000341735_03216"/>
<dbReference type="PROSITE" id="PS51257">
    <property type="entry name" value="PROKAR_LIPOPROTEIN"/>
    <property type="match status" value="1"/>
</dbReference>
<sequence>MIKIMLVSAFFILAACTRDYTPASSATGESIFKEACAECHQPKDPAVPQVVFSLNEKNANERYITHKVQGGSLMMPKFPKITGSKMRALSTYVLNHSVTQ</sequence>
<accession>A0A4V1IKC7</accession>
<evidence type="ECO:0000256" key="1">
    <source>
        <dbReference type="ARBA" id="ARBA00022617"/>
    </source>
</evidence>
<dbReference type="SUPFAM" id="SSF46626">
    <property type="entry name" value="Cytochrome c"/>
    <property type="match status" value="1"/>
</dbReference>